<reference evidence="5" key="1">
    <citation type="journal article" date="2020" name="mSystems">
        <title>Genome- and Community-Level Interaction Insights into Carbon Utilization and Element Cycling Functions of Hydrothermarchaeota in Hydrothermal Sediment.</title>
        <authorList>
            <person name="Zhou Z."/>
            <person name="Liu Y."/>
            <person name="Xu W."/>
            <person name="Pan J."/>
            <person name="Luo Z.H."/>
            <person name="Li M."/>
        </authorList>
    </citation>
    <scope>NUCLEOTIDE SEQUENCE [LARGE SCALE GENOMIC DNA]</scope>
    <source>
        <strain evidence="5">HyVt-76</strain>
    </source>
</reference>
<dbReference type="AlphaFoldDB" id="A0A7V5LI75"/>
<dbReference type="GO" id="GO:0003677">
    <property type="term" value="F:DNA binding"/>
    <property type="evidence" value="ECO:0007669"/>
    <property type="project" value="UniProtKB-KW"/>
</dbReference>
<feature type="non-terminal residue" evidence="5">
    <location>
        <position position="70"/>
    </location>
</feature>
<keyword evidence="4" id="KW-0804">Transcription</keyword>
<comment type="similarity">
    <text evidence="1">Belongs to the BlaI transcriptional regulatory family.</text>
</comment>
<dbReference type="Gene3D" id="1.10.10.10">
    <property type="entry name" value="Winged helix-like DNA-binding domain superfamily/Winged helix DNA-binding domain"/>
    <property type="match status" value="1"/>
</dbReference>
<accession>A0A7V5LI75</accession>
<dbReference type="SUPFAM" id="SSF46785">
    <property type="entry name" value="Winged helix' DNA-binding domain"/>
    <property type="match status" value="1"/>
</dbReference>
<evidence type="ECO:0000256" key="2">
    <source>
        <dbReference type="ARBA" id="ARBA00023015"/>
    </source>
</evidence>
<evidence type="ECO:0000256" key="1">
    <source>
        <dbReference type="ARBA" id="ARBA00011046"/>
    </source>
</evidence>
<keyword evidence="2" id="KW-0805">Transcription regulation</keyword>
<evidence type="ECO:0000313" key="5">
    <source>
        <dbReference type="EMBL" id="HHE54728.1"/>
    </source>
</evidence>
<evidence type="ECO:0000256" key="3">
    <source>
        <dbReference type="ARBA" id="ARBA00023125"/>
    </source>
</evidence>
<dbReference type="Pfam" id="PF03965">
    <property type="entry name" value="Penicillinase_R"/>
    <property type="match status" value="1"/>
</dbReference>
<dbReference type="InterPro" id="IPR036388">
    <property type="entry name" value="WH-like_DNA-bd_sf"/>
</dbReference>
<sequence>MEKKKLSDLEWEVLKYIWQIQKFPVTVRQVVDFAYPKGEKAYTTVQTVMNNLVKKGFLEIRKMGIVNVYS</sequence>
<gene>
    <name evidence="5" type="ORF">ENL21_03020</name>
</gene>
<dbReference type="GO" id="GO:0045892">
    <property type="term" value="P:negative regulation of DNA-templated transcription"/>
    <property type="evidence" value="ECO:0007669"/>
    <property type="project" value="InterPro"/>
</dbReference>
<comment type="caution">
    <text evidence="5">The sequence shown here is derived from an EMBL/GenBank/DDBJ whole genome shotgun (WGS) entry which is preliminary data.</text>
</comment>
<proteinExistence type="inferred from homology"/>
<keyword evidence="3" id="KW-0238">DNA-binding</keyword>
<evidence type="ECO:0000256" key="4">
    <source>
        <dbReference type="ARBA" id="ARBA00023163"/>
    </source>
</evidence>
<organism evidence="5">
    <name type="scientific">Caldithrix abyssi</name>
    <dbReference type="NCBI Taxonomy" id="187145"/>
    <lineage>
        <taxon>Bacteria</taxon>
        <taxon>Pseudomonadati</taxon>
        <taxon>Calditrichota</taxon>
        <taxon>Calditrichia</taxon>
        <taxon>Calditrichales</taxon>
        <taxon>Calditrichaceae</taxon>
        <taxon>Caldithrix</taxon>
    </lineage>
</organism>
<dbReference type="EMBL" id="DRTD01000216">
    <property type="protein sequence ID" value="HHE54728.1"/>
    <property type="molecule type" value="Genomic_DNA"/>
</dbReference>
<dbReference type="Proteomes" id="UP000886111">
    <property type="component" value="Unassembled WGS sequence"/>
</dbReference>
<protein>
    <submittedName>
        <fullName evidence="5">BlaI/MecI/CopY family transcriptional regulator</fullName>
    </submittedName>
</protein>
<dbReference type="InterPro" id="IPR036390">
    <property type="entry name" value="WH_DNA-bd_sf"/>
</dbReference>
<name>A0A7V5LI75_CALAY</name>
<dbReference type="InterPro" id="IPR005650">
    <property type="entry name" value="BlaI_family"/>
</dbReference>